<keyword evidence="2" id="KW-0472">Membrane</keyword>
<evidence type="ECO:0000313" key="3">
    <source>
        <dbReference type="EMBL" id="KAF7514137.1"/>
    </source>
</evidence>
<evidence type="ECO:0000256" key="1">
    <source>
        <dbReference type="SAM" id="MobiDB-lite"/>
    </source>
</evidence>
<protein>
    <submittedName>
        <fullName evidence="3">Uncharacterized protein</fullName>
    </submittedName>
</protein>
<reference evidence="3" key="1">
    <citation type="submission" date="2020-02" db="EMBL/GenBank/DDBJ databases">
        <authorList>
            <person name="Palmer J.M."/>
        </authorList>
    </citation>
    <scope>NUCLEOTIDE SEQUENCE</scope>
    <source>
        <strain evidence="3">EPUS1.4</strain>
        <tissue evidence="3">Thallus</tissue>
    </source>
</reference>
<evidence type="ECO:0000313" key="4">
    <source>
        <dbReference type="Proteomes" id="UP000606974"/>
    </source>
</evidence>
<proteinExistence type="predicted"/>
<dbReference type="AlphaFoldDB" id="A0A8H7E9G0"/>
<dbReference type="EMBL" id="JAACFV010000002">
    <property type="protein sequence ID" value="KAF7514137.1"/>
    <property type="molecule type" value="Genomic_DNA"/>
</dbReference>
<dbReference type="OrthoDB" id="2160638at2759"/>
<keyword evidence="4" id="KW-1185">Reference proteome</keyword>
<organism evidence="3 4">
    <name type="scientific">Endocarpon pusillum</name>
    <dbReference type="NCBI Taxonomy" id="364733"/>
    <lineage>
        <taxon>Eukaryota</taxon>
        <taxon>Fungi</taxon>
        <taxon>Dikarya</taxon>
        <taxon>Ascomycota</taxon>
        <taxon>Pezizomycotina</taxon>
        <taxon>Eurotiomycetes</taxon>
        <taxon>Chaetothyriomycetidae</taxon>
        <taxon>Verrucariales</taxon>
        <taxon>Verrucariaceae</taxon>
        <taxon>Endocarpon</taxon>
    </lineage>
</organism>
<evidence type="ECO:0000256" key="2">
    <source>
        <dbReference type="SAM" id="Phobius"/>
    </source>
</evidence>
<dbReference type="Proteomes" id="UP000606974">
    <property type="component" value="Unassembled WGS sequence"/>
</dbReference>
<gene>
    <name evidence="3" type="ORF">GJ744_004462</name>
</gene>
<keyword evidence="2" id="KW-1133">Transmembrane helix</keyword>
<name>A0A8H7E9G0_9EURO</name>
<sequence length="139" mass="15306">MYGLSLGVQRMSETLPSPVYALLSGLNASTVGIITLTAVQLAEKQSKTRSHVSSSSSAHAQAFATMHYARRRRRRSQDEFSEDTANDNAVPLEDTSSSPNVAHRRTMLFHLGSQPRMGVQPTNCRKRLSKKAIQFGSGW</sequence>
<feature type="compositionally biased region" description="Low complexity" evidence="1">
    <location>
        <begin position="51"/>
        <end position="60"/>
    </location>
</feature>
<feature type="region of interest" description="Disordered" evidence="1">
    <location>
        <begin position="48"/>
        <end position="102"/>
    </location>
</feature>
<comment type="caution">
    <text evidence="3">The sequence shown here is derived from an EMBL/GenBank/DDBJ whole genome shotgun (WGS) entry which is preliminary data.</text>
</comment>
<feature type="transmembrane region" description="Helical" evidence="2">
    <location>
        <begin position="20"/>
        <end position="39"/>
    </location>
</feature>
<keyword evidence="2" id="KW-0812">Transmembrane</keyword>
<accession>A0A8H7E9G0</accession>